<protein>
    <recommendedName>
        <fullName evidence="10">Formate/nitrite transporter</fullName>
    </recommendedName>
</protein>
<dbReference type="InterPro" id="IPR023271">
    <property type="entry name" value="Aquaporin-like"/>
</dbReference>
<dbReference type="PROSITE" id="PS01006">
    <property type="entry name" value="FORMATE_NITRITE_TP_2"/>
    <property type="match status" value="1"/>
</dbReference>
<feature type="transmembrane region" description="Helical" evidence="7">
    <location>
        <begin position="41"/>
        <end position="61"/>
    </location>
</feature>
<keyword evidence="4 7" id="KW-1133">Transmembrane helix</keyword>
<proteinExistence type="inferred from homology"/>
<keyword evidence="3 7" id="KW-0812">Transmembrane</keyword>
<dbReference type="AlphaFoldDB" id="A0A0G8CGH8"/>
<accession>A0A0G8CGH8</accession>
<comment type="similarity">
    <text evidence="6">Belongs to the FNT transporter (TC 1.A.16) family.</text>
</comment>
<evidence type="ECO:0000256" key="5">
    <source>
        <dbReference type="ARBA" id="ARBA00023136"/>
    </source>
</evidence>
<evidence type="ECO:0000256" key="2">
    <source>
        <dbReference type="ARBA" id="ARBA00022448"/>
    </source>
</evidence>
<feature type="transmembrane region" description="Helical" evidence="7">
    <location>
        <begin position="123"/>
        <end position="144"/>
    </location>
</feature>
<comment type="subcellular location">
    <subcellularLocation>
        <location evidence="1">Membrane</location>
        <topology evidence="1">Multi-pass membrane protein</topology>
    </subcellularLocation>
</comment>
<name>A0A0G8CGH8_9BACI</name>
<organism evidence="8 9">
    <name type="scientific">Bacillus wiedmannii</name>
    <dbReference type="NCBI Taxonomy" id="1890302"/>
    <lineage>
        <taxon>Bacteria</taxon>
        <taxon>Bacillati</taxon>
        <taxon>Bacillota</taxon>
        <taxon>Bacilli</taxon>
        <taxon>Bacillales</taxon>
        <taxon>Bacillaceae</taxon>
        <taxon>Bacillus</taxon>
        <taxon>Bacillus cereus group</taxon>
    </lineage>
</organism>
<dbReference type="EMBL" id="LCYN01000004">
    <property type="protein sequence ID" value="KKZ98958.1"/>
    <property type="molecule type" value="Genomic_DNA"/>
</dbReference>
<dbReference type="GO" id="GO:0005886">
    <property type="term" value="C:plasma membrane"/>
    <property type="evidence" value="ECO:0007669"/>
    <property type="project" value="TreeGrafter"/>
</dbReference>
<dbReference type="PROSITE" id="PS01005">
    <property type="entry name" value="FORMATE_NITRITE_TP_1"/>
    <property type="match status" value="1"/>
</dbReference>
<dbReference type="InterPro" id="IPR024002">
    <property type="entry name" value="For/NO2_transpt_CS"/>
</dbReference>
<feature type="transmembrane region" description="Helical" evidence="7">
    <location>
        <begin position="242"/>
        <end position="264"/>
    </location>
</feature>
<gene>
    <name evidence="8" type="ORF">B4147_3541</name>
</gene>
<keyword evidence="2" id="KW-0813">Transport</keyword>
<evidence type="ECO:0008006" key="10">
    <source>
        <dbReference type="Google" id="ProtNLM"/>
    </source>
</evidence>
<evidence type="ECO:0000256" key="1">
    <source>
        <dbReference type="ARBA" id="ARBA00004141"/>
    </source>
</evidence>
<dbReference type="PANTHER" id="PTHR30520">
    <property type="entry name" value="FORMATE TRANSPORTER-RELATED"/>
    <property type="match status" value="1"/>
</dbReference>
<sequence length="273" mass="29829">MKLLFYLEKMEELVMAFHKPEQIAELVIEAGVQKVSQTLPAMLILGFLGGAFISLGFLLNIRVLGNLPERWGSLVNILGGAVFPVGLMLVVLAGGELITGNMMSLSMALYAKKITLVSVLNNWVWITFMNFVGAIFVAYCFGHLGGLTEGDYLNKTVAIAEGKLHESFGRTLILAIGCNWLVCLALWLAYGTSDFVGKIIGIWIPIMAFVVIGFQQVVANMFVISAVIFAGHLTWMDLARNFVPVFIGNVIGGAGFVGFAYFACYQKQHSNMK</sequence>
<evidence type="ECO:0000313" key="9">
    <source>
        <dbReference type="Proteomes" id="UP000035350"/>
    </source>
</evidence>
<evidence type="ECO:0000256" key="3">
    <source>
        <dbReference type="ARBA" id="ARBA00022692"/>
    </source>
</evidence>
<feature type="transmembrane region" description="Helical" evidence="7">
    <location>
        <begin position="172"/>
        <end position="190"/>
    </location>
</feature>
<dbReference type="Gene3D" id="1.20.1080.10">
    <property type="entry name" value="Glycerol uptake facilitator protein"/>
    <property type="match status" value="1"/>
</dbReference>
<dbReference type="FunFam" id="1.20.1080.10:FF:000011">
    <property type="entry name" value="Formate family transporter"/>
    <property type="match status" value="1"/>
</dbReference>
<feature type="transmembrane region" description="Helical" evidence="7">
    <location>
        <begin position="202"/>
        <end position="230"/>
    </location>
</feature>
<dbReference type="PATRIC" id="fig|1396.433.peg.2421"/>
<dbReference type="GO" id="GO:0015499">
    <property type="term" value="F:formate transmembrane transporter activity"/>
    <property type="evidence" value="ECO:0007669"/>
    <property type="project" value="TreeGrafter"/>
</dbReference>
<evidence type="ECO:0000313" key="8">
    <source>
        <dbReference type="EMBL" id="KKZ98958.1"/>
    </source>
</evidence>
<reference evidence="8 9" key="1">
    <citation type="journal article" date="2015" name="Genome Announc.">
        <title>Next-Generation Whole-Genome Sequencing of Eight Strains of Bacillus cereus, Isolated from Food.</title>
        <authorList>
            <person name="Krawczyk A.O."/>
            <person name="de Jong A."/>
            <person name="Eijlander R.T."/>
            <person name="Berendsen E.M."/>
            <person name="Holsappel S."/>
            <person name="Wells-Bennik M.H."/>
            <person name="Kuipers O.P."/>
        </authorList>
    </citation>
    <scope>NUCLEOTIDE SEQUENCE [LARGE SCALE GENOMIC DNA]</scope>
    <source>
        <strain evidence="8 9">B4147</strain>
    </source>
</reference>
<dbReference type="InterPro" id="IPR000292">
    <property type="entry name" value="For/NO2_transpt"/>
</dbReference>
<dbReference type="Proteomes" id="UP000035350">
    <property type="component" value="Unassembled WGS sequence"/>
</dbReference>
<evidence type="ECO:0000256" key="7">
    <source>
        <dbReference type="SAM" id="Phobius"/>
    </source>
</evidence>
<evidence type="ECO:0000256" key="6">
    <source>
        <dbReference type="ARBA" id="ARBA00049660"/>
    </source>
</evidence>
<reference evidence="9" key="2">
    <citation type="submission" date="2015-04" db="EMBL/GenBank/DDBJ databases">
        <title>Draft Genome Sequences of Eight Spore-Forming Food Isolates of Bacillus cereus Genome sequencing.</title>
        <authorList>
            <person name="Krawcyk A.O."/>
            <person name="de Jong A."/>
            <person name="Eijlander R.T."/>
            <person name="Berendsen E.M."/>
            <person name="Holsappel S."/>
            <person name="Wells-Bennik M."/>
            <person name="Kuipers O.P."/>
        </authorList>
    </citation>
    <scope>NUCLEOTIDE SEQUENCE [LARGE SCALE GENOMIC DNA]</scope>
    <source>
        <strain evidence="9">B4147</strain>
    </source>
</reference>
<keyword evidence="5 7" id="KW-0472">Membrane</keyword>
<dbReference type="Pfam" id="PF01226">
    <property type="entry name" value="Form_Nir_trans"/>
    <property type="match status" value="1"/>
</dbReference>
<dbReference type="PANTHER" id="PTHR30520:SF6">
    <property type="entry name" value="FORMATE_NITRATE FAMILY TRANSPORTER (EUROFUNG)"/>
    <property type="match status" value="1"/>
</dbReference>
<feature type="transmembrane region" description="Helical" evidence="7">
    <location>
        <begin position="81"/>
        <end position="111"/>
    </location>
</feature>
<evidence type="ECO:0000256" key="4">
    <source>
        <dbReference type="ARBA" id="ARBA00022989"/>
    </source>
</evidence>
<comment type="caution">
    <text evidence="8">The sequence shown here is derived from an EMBL/GenBank/DDBJ whole genome shotgun (WGS) entry which is preliminary data.</text>
</comment>